<dbReference type="Gene3D" id="1.10.287.950">
    <property type="entry name" value="Methyl-accepting chemotaxis protein"/>
    <property type="match status" value="1"/>
</dbReference>
<feature type="transmembrane region" description="Helical" evidence="7">
    <location>
        <begin position="184"/>
        <end position="202"/>
    </location>
</feature>
<evidence type="ECO:0000313" key="10">
    <source>
        <dbReference type="EMBL" id="MDZ5471364.1"/>
    </source>
</evidence>
<proteinExistence type="inferred from homology"/>
<dbReference type="Pfam" id="PF12729">
    <property type="entry name" value="4HB_MCP_1"/>
    <property type="match status" value="1"/>
</dbReference>
<dbReference type="SUPFAM" id="SSF58104">
    <property type="entry name" value="Methyl-accepting chemotaxis protein (MCP) signaling domain"/>
    <property type="match status" value="1"/>
</dbReference>
<keyword evidence="7" id="KW-1133">Transmembrane helix</keyword>
<dbReference type="InterPro" id="IPR003660">
    <property type="entry name" value="HAMP_dom"/>
</dbReference>
<evidence type="ECO:0000256" key="7">
    <source>
        <dbReference type="SAM" id="Phobius"/>
    </source>
</evidence>
<protein>
    <submittedName>
        <fullName evidence="10">Methyl-accepting chemotaxis protein</fullName>
    </submittedName>
</protein>
<gene>
    <name evidence="10" type="ORF">SM124_06350</name>
</gene>
<evidence type="ECO:0000256" key="6">
    <source>
        <dbReference type="PROSITE-ProRule" id="PRU00284"/>
    </source>
</evidence>
<name>A0ABU5IW32_9BACI</name>
<dbReference type="RefSeq" id="WP_322445660.1">
    <property type="nucleotide sequence ID" value="NZ_JAXOFX010000003.1"/>
</dbReference>
<evidence type="ECO:0000259" key="9">
    <source>
        <dbReference type="PROSITE" id="PS50885"/>
    </source>
</evidence>
<reference evidence="10 11" key="1">
    <citation type="submission" date="2023-11" db="EMBL/GenBank/DDBJ databases">
        <title>Bacillus jintuensis, isolated from a mudflat on the Beibu Gulf coast.</title>
        <authorList>
            <person name="Li M."/>
        </authorList>
    </citation>
    <scope>NUCLEOTIDE SEQUENCE [LARGE SCALE GENOMIC DNA]</scope>
    <source>
        <strain evidence="10 11">31A1R</strain>
    </source>
</reference>
<dbReference type="Proteomes" id="UP001290455">
    <property type="component" value="Unassembled WGS sequence"/>
</dbReference>
<dbReference type="InterPro" id="IPR024478">
    <property type="entry name" value="HlyB_4HB_MCP"/>
</dbReference>
<dbReference type="PANTHER" id="PTHR32089:SF112">
    <property type="entry name" value="LYSOZYME-LIKE PROTEIN-RELATED"/>
    <property type="match status" value="1"/>
</dbReference>
<comment type="similarity">
    <text evidence="5">Belongs to the methyl-accepting chemotaxis (MCP) protein family.</text>
</comment>
<dbReference type="PROSITE" id="PS50111">
    <property type="entry name" value="CHEMOTAXIS_TRANSDUC_2"/>
    <property type="match status" value="1"/>
</dbReference>
<evidence type="ECO:0000259" key="8">
    <source>
        <dbReference type="PROSITE" id="PS50111"/>
    </source>
</evidence>
<feature type="domain" description="HAMP" evidence="9">
    <location>
        <begin position="204"/>
        <end position="257"/>
    </location>
</feature>
<dbReference type="InterPro" id="IPR004089">
    <property type="entry name" value="MCPsignal_dom"/>
</dbReference>
<dbReference type="InterPro" id="IPR004090">
    <property type="entry name" value="Chemotax_Me-accpt_rcpt"/>
</dbReference>
<keyword evidence="7" id="KW-0812">Transmembrane</keyword>
<feature type="transmembrane region" description="Helical" evidence="7">
    <location>
        <begin position="12"/>
        <end position="31"/>
    </location>
</feature>
<sequence length="562" mass="60891">MKLTVMKKMYMGFYSVLILMAGIAGLGFYQVSNVDNVYTDLLEDRVSKINLIKELQLTLKDQQYHARGYLLTGLDQNLDTYKGSMDHFSKAAQDLHAIINVDKMNLLIEELTLNHEQYSGTFLQVVELKKQNKNEEVATATKNIGPVVQRMDEILLEMLTIQQDLVDKGSEQVNGDVENTKTQLLLLSVLALLTGSIIAFFISRNISRPIVQISKSADKIAAGDLTSNNLVIKNKDEIGHLAHSFNVMSNNLREIVNQVRTNAEHVASTSEELSASSIETTRATEQISNSIQEVAAGSDKQVESALQANSIVVEISNGMNQVATSIQSVADTTVSATEKAMLGSEVVTQTIQQIKEVHETVDTTASVVNSLGKKSQEIGNIVSLITEIANQTNLLALNAAIEAARAGEQGKGFAVVADEVRKLAEQSGQAAGQISGLIQEIQHEADKAVSSMNDGTQSVQLGLQSVKETGESFKEIVNYIEEISKQSQEVAAVVEEVNASSQGMVQSMEAVSSISEQAAANTQNVSAAVEEQTASMEEIASSAESLSRMAEELQMTISKFKL</sequence>
<evidence type="ECO:0000256" key="5">
    <source>
        <dbReference type="ARBA" id="ARBA00029447"/>
    </source>
</evidence>
<dbReference type="CDD" id="cd06225">
    <property type="entry name" value="HAMP"/>
    <property type="match status" value="1"/>
</dbReference>
<accession>A0ABU5IW32</accession>
<dbReference type="Pfam" id="PF00672">
    <property type="entry name" value="HAMP"/>
    <property type="match status" value="1"/>
</dbReference>
<dbReference type="SMART" id="SM00283">
    <property type="entry name" value="MA"/>
    <property type="match status" value="1"/>
</dbReference>
<dbReference type="PRINTS" id="PR00260">
    <property type="entry name" value="CHEMTRNSDUCR"/>
</dbReference>
<organism evidence="10 11">
    <name type="scientific">Robertmurraya mangrovi</name>
    <dbReference type="NCBI Taxonomy" id="3098077"/>
    <lineage>
        <taxon>Bacteria</taxon>
        <taxon>Bacillati</taxon>
        <taxon>Bacillota</taxon>
        <taxon>Bacilli</taxon>
        <taxon>Bacillales</taxon>
        <taxon>Bacillaceae</taxon>
        <taxon>Robertmurraya</taxon>
    </lineage>
</organism>
<keyword evidence="2" id="KW-1003">Cell membrane</keyword>
<comment type="subcellular location">
    <subcellularLocation>
        <location evidence="1">Cell membrane</location>
    </subcellularLocation>
</comment>
<dbReference type="PROSITE" id="PS50885">
    <property type="entry name" value="HAMP"/>
    <property type="match status" value="1"/>
</dbReference>
<evidence type="ECO:0000256" key="4">
    <source>
        <dbReference type="ARBA" id="ARBA00023224"/>
    </source>
</evidence>
<dbReference type="Pfam" id="PF00015">
    <property type="entry name" value="MCPsignal"/>
    <property type="match status" value="1"/>
</dbReference>
<feature type="domain" description="Methyl-accepting transducer" evidence="8">
    <location>
        <begin position="276"/>
        <end position="512"/>
    </location>
</feature>
<dbReference type="PANTHER" id="PTHR32089">
    <property type="entry name" value="METHYL-ACCEPTING CHEMOTAXIS PROTEIN MCPB"/>
    <property type="match status" value="1"/>
</dbReference>
<evidence type="ECO:0000256" key="2">
    <source>
        <dbReference type="ARBA" id="ARBA00022475"/>
    </source>
</evidence>
<evidence type="ECO:0000313" key="11">
    <source>
        <dbReference type="Proteomes" id="UP001290455"/>
    </source>
</evidence>
<keyword evidence="4 6" id="KW-0807">Transducer</keyword>
<dbReference type="EMBL" id="JAXOFX010000003">
    <property type="protein sequence ID" value="MDZ5471364.1"/>
    <property type="molecule type" value="Genomic_DNA"/>
</dbReference>
<evidence type="ECO:0000256" key="1">
    <source>
        <dbReference type="ARBA" id="ARBA00004236"/>
    </source>
</evidence>
<dbReference type="CDD" id="cd11386">
    <property type="entry name" value="MCP_signal"/>
    <property type="match status" value="1"/>
</dbReference>
<evidence type="ECO:0000256" key="3">
    <source>
        <dbReference type="ARBA" id="ARBA00023136"/>
    </source>
</evidence>
<keyword evidence="3 7" id="KW-0472">Membrane</keyword>
<comment type="caution">
    <text evidence="10">The sequence shown here is derived from an EMBL/GenBank/DDBJ whole genome shotgun (WGS) entry which is preliminary data.</text>
</comment>
<dbReference type="Gene3D" id="6.10.340.10">
    <property type="match status" value="1"/>
</dbReference>
<keyword evidence="11" id="KW-1185">Reference proteome</keyword>
<dbReference type="SMART" id="SM00304">
    <property type="entry name" value="HAMP"/>
    <property type="match status" value="1"/>
</dbReference>